<accession>A0A856MGT1</accession>
<organism evidence="1 2">
    <name type="scientific">Brasilonema sennae CENA114</name>
    <dbReference type="NCBI Taxonomy" id="415709"/>
    <lineage>
        <taxon>Bacteria</taxon>
        <taxon>Bacillati</taxon>
        <taxon>Cyanobacteriota</taxon>
        <taxon>Cyanophyceae</taxon>
        <taxon>Nostocales</taxon>
        <taxon>Scytonemataceae</taxon>
        <taxon>Brasilonema</taxon>
        <taxon>Bromeliae group (in: Brasilonema)</taxon>
    </lineage>
</organism>
<dbReference type="EMBL" id="CP030118">
    <property type="protein sequence ID" value="QDL08881.1"/>
    <property type="molecule type" value="Genomic_DNA"/>
</dbReference>
<name>A0A856MGT1_9CYAN</name>
<keyword evidence="2" id="KW-1185">Reference proteome</keyword>
<reference evidence="1 2" key="1">
    <citation type="submission" date="2018-06" db="EMBL/GenBank/DDBJ databases">
        <title>Comparative genomics of Brasilonema spp. strains.</title>
        <authorList>
            <person name="Alvarenga D.O."/>
            <person name="Fiore M.F."/>
            <person name="Varani A.M."/>
        </authorList>
    </citation>
    <scope>NUCLEOTIDE SEQUENCE [LARGE SCALE GENOMIC DNA]</scope>
    <source>
        <strain evidence="1 2">CENA114</strain>
    </source>
</reference>
<evidence type="ECO:0000313" key="2">
    <source>
        <dbReference type="Proteomes" id="UP000503129"/>
    </source>
</evidence>
<gene>
    <name evidence="1" type="ORF">DP114_14120</name>
</gene>
<evidence type="ECO:0000313" key="1">
    <source>
        <dbReference type="EMBL" id="QDL08881.1"/>
    </source>
</evidence>
<protein>
    <submittedName>
        <fullName evidence="1">Uncharacterized protein</fullName>
    </submittedName>
</protein>
<dbReference type="Proteomes" id="UP000503129">
    <property type="component" value="Chromosome"/>
</dbReference>
<dbReference type="RefSeq" id="WP_171976373.1">
    <property type="nucleotide sequence ID" value="NZ_CAWOXK010000001.1"/>
</dbReference>
<dbReference type="KEGG" id="bsen:DP114_14120"/>
<proteinExistence type="predicted"/>
<sequence length="68" mass="7961">MVLIRDVVQEAIAAGYLSLAAEEQLRNLLKKKYELEDFNAFMTLQEVASLGKIRQESRELRLYEQQMQ</sequence>
<dbReference type="AlphaFoldDB" id="A0A856MGT1"/>